<evidence type="ECO:0000256" key="1">
    <source>
        <dbReference type="SAM" id="MobiDB-lite"/>
    </source>
</evidence>
<sequence length="209" mass="22970">MAASSLSDPQTCHASHPRNPNPTTNQNRHRTPSRSATGSDLDAIFLRHRSRSCSATGRDLDAISQRHRTQSGHDRAPPPDAIWLRHGRDLSPRRTGAASLLSSPPPKLDKFVPPHLWPGLVTQEETHLGRDGSSSLYGVIHERLLGMYICTGHGIEGDEALEMKLVGKEADGHLCDIVLAIFYFTEIGQCHFVMSRDSLGGHLLHLVNL</sequence>
<feature type="compositionally biased region" description="Polar residues" evidence="1">
    <location>
        <begin position="1"/>
        <end position="13"/>
    </location>
</feature>
<dbReference type="EMBL" id="CM003374">
    <property type="protein sequence ID" value="KOM41260.1"/>
    <property type="molecule type" value="Genomic_DNA"/>
</dbReference>
<name>A0A0L9UE98_PHAAN</name>
<feature type="region of interest" description="Disordered" evidence="1">
    <location>
        <begin position="55"/>
        <end position="82"/>
    </location>
</feature>
<dbReference type="Proteomes" id="UP000053144">
    <property type="component" value="Chromosome 4"/>
</dbReference>
<dbReference type="PANTHER" id="PTHR47880">
    <property type="entry name" value="OS05G0353300 PROTEIN"/>
    <property type="match status" value="1"/>
</dbReference>
<dbReference type="STRING" id="3914.A0A0L9UE98"/>
<dbReference type="PANTHER" id="PTHR47880:SF1">
    <property type="entry name" value="OS05G0353300 PROTEIN"/>
    <property type="match status" value="1"/>
</dbReference>
<dbReference type="AlphaFoldDB" id="A0A0L9UE98"/>
<feature type="region of interest" description="Disordered" evidence="1">
    <location>
        <begin position="1"/>
        <end position="42"/>
    </location>
</feature>
<accession>A0A0L9UE98</accession>
<gene>
    <name evidence="2" type="ORF">LR48_Vigan04g145800</name>
</gene>
<evidence type="ECO:0000313" key="2">
    <source>
        <dbReference type="EMBL" id="KOM41260.1"/>
    </source>
</evidence>
<feature type="compositionally biased region" description="Low complexity" evidence="1">
    <location>
        <begin position="17"/>
        <end position="26"/>
    </location>
</feature>
<proteinExistence type="predicted"/>
<evidence type="ECO:0000313" key="3">
    <source>
        <dbReference type="Proteomes" id="UP000053144"/>
    </source>
</evidence>
<dbReference type="Gramene" id="KOM41260">
    <property type="protein sequence ID" value="KOM41260"/>
    <property type="gene ID" value="LR48_Vigan04g145800"/>
</dbReference>
<organism evidence="2 3">
    <name type="scientific">Phaseolus angularis</name>
    <name type="common">Azuki bean</name>
    <name type="synonym">Vigna angularis</name>
    <dbReference type="NCBI Taxonomy" id="3914"/>
    <lineage>
        <taxon>Eukaryota</taxon>
        <taxon>Viridiplantae</taxon>
        <taxon>Streptophyta</taxon>
        <taxon>Embryophyta</taxon>
        <taxon>Tracheophyta</taxon>
        <taxon>Spermatophyta</taxon>
        <taxon>Magnoliopsida</taxon>
        <taxon>eudicotyledons</taxon>
        <taxon>Gunneridae</taxon>
        <taxon>Pentapetalae</taxon>
        <taxon>rosids</taxon>
        <taxon>fabids</taxon>
        <taxon>Fabales</taxon>
        <taxon>Fabaceae</taxon>
        <taxon>Papilionoideae</taxon>
        <taxon>50 kb inversion clade</taxon>
        <taxon>NPAAA clade</taxon>
        <taxon>indigoferoid/millettioid clade</taxon>
        <taxon>Phaseoleae</taxon>
        <taxon>Vigna</taxon>
    </lineage>
</organism>
<reference evidence="3" key="1">
    <citation type="journal article" date="2015" name="Proc. Natl. Acad. Sci. U.S.A.">
        <title>Genome sequencing of adzuki bean (Vigna angularis) provides insight into high starch and low fat accumulation and domestication.</title>
        <authorList>
            <person name="Yang K."/>
            <person name="Tian Z."/>
            <person name="Chen C."/>
            <person name="Luo L."/>
            <person name="Zhao B."/>
            <person name="Wang Z."/>
            <person name="Yu L."/>
            <person name="Li Y."/>
            <person name="Sun Y."/>
            <person name="Li W."/>
            <person name="Chen Y."/>
            <person name="Li Y."/>
            <person name="Zhang Y."/>
            <person name="Ai D."/>
            <person name="Zhao J."/>
            <person name="Shang C."/>
            <person name="Ma Y."/>
            <person name="Wu B."/>
            <person name="Wang M."/>
            <person name="Gao L."/>
            <person name="Sun D."/>
            <person name="Zhang P."/>
            <person name="Guo F."/>
            <person name="Wang W."/>
            <person name="Li Y."/>
            <person name="Wang J."/>
            <person name="Varshney R.K."/>
            <person name="Wang J."/>
            <person name="Ling H.Q."/>
            <person name="Wan P."/>
        </authorList>
    </citation>
    <scope>NUCLEOTIDE SEQUENCE</scope>
    <source>
        <strain evidence="3">cv. Jingnong 6</strain>
    </source>
</reference>
<protein>
    <submittedName>
        <fullName evidence="2">Uncharacterized protein</fullName>
    </submittedName>
</protein>